<comment type="similarity">
    <text evidence="1">Belongs to the ataxin-10 family.</text>
</comment>
<dbReference type="InterPro" id="IPR019156">
    <property type="entry name" value="Ataxin-10_domain"/>
</dbReference>
<evidence type="ECO:0000256" key="3">
    <source>
        <dbReference type="ARBA" id="ARBA00022618"/>
    </source>
</evidence>
<keyword evidence="4" id="KW-0131">Cell cycle</keyword>
<dbReference type="Proteomes" id="UP000078492">
    <property type="component" value="Unassembled WGS sequence"/>
</dbReference>
<evidence type="ECO:0000256" key="5">
    <source>
        <dbReference type="ARBA" id="ARBA00045173"/>
    </source>
</evidence>
<reference evidence="7 8" key="1">
    <citation type="submission" date="2015-09" db="EMBL/GenBank/DDBJ databases">
        <title>Trachymyrmex cornetzi WGS genome.</title>
        <authorList>
            <person name="Nygaard S."/>
            <person name="Hu H."/>
            <person name="Boomsma J."/>
            <person name="Zhang G."/>
        </authorList>
    </citation>
    <scope>NUCLEOTIDE SEQUENCE [LARGE SCALE GENOMIC DNA]</scope>
    <source>
        <strain evidence="7">Tcor2-1</strain>
        <tissue evidence="7">Whole body</tissue>
    </source>
</reference>
<dbReference type="PANTHER" id="PTHR13255">
    <property type="entry name" value="ATAXIN-10"/>
    <property type="match status" value="1"/>
</dbReference>
<proteinExistence type="inferred from homology"/>
<keyword evidence="3" id="KW-0132">Cell division</keyword>
<dbReference type="GO" id="GO:0031175">
    <property type="term" value="P:neuron projection development"/>
    <property type="evidence" value="ECO:0007669"/>
    <property type="project" value="TreeGrafter"/>
</dbReference>
<dbReference type="PANTHER" id="PTHR13255:SF0">
    <property type="entry name" value="ATAXIN-10"/>
    <property type="match status" value="1"/>
</dbReference>
<evidence type="ECO:0000313" key="8">
    <source>
        <dbReference type="Proteomes" id="UP000078492"/>
    </source>
</evidence>
<dbReference type="InterPro" id="IPR016024">
    <property type="entry name" value="ARM-type_fold"/>
</dbReference>
<evidence type="ECO:0000313" key="7">
    <source>
        <dbReference type="EMBL" id="KYN15300.1"/>
    </source>
</evidence>
<sequence>MTAYIDSQKLKTIINEKDWDQLLQNVKPKHFVRQESETILDANILAQMCQVLLSKVTPDTIIILCLKCLGNSCLDGYKHKQHIIENAESIKYSKNLYKELVESDLCKQRKNCDYPHDSHFPYDGIIEWTVDYIKIHGKSTYHLIDNELDILRLSIQFLCNLFTYACPNIISAEEDILRYLNCDNLKQAILSCMRSDNRLLANAACIYVHNALKKLCHNYFTMEKKDIFLQLLKSAKEGFTSAKDALLFLLHQPNVFEDVYNNITINEKLDLLKIIYDEVWNAWQSDFNTVLKEDQAEFLALTFCKKSDLILKTVDTYVNSIDPTEIILILNILGLLTTQCKISENVRSLLINCKYLLMSLHMMGKEADNYFTPITNLSQVAPNTQRRTVNVCSNTNDTEVSETSAANCDPQEHPAYGFKAGLIQVIANVVHKNKMCQDLFREIDGIPLLLDCCNIDARNPLILQWTILALRNLCEGNPENQEIIKNCKKTGVPDNPALQEMGLTLHEDADGKLIRIVPLRRN</sequence>
<evidence type="ECO:0000256" key="4">
    <source>
        <dbReference type="ARBA" id="ARBA00023306"/>
    </source>
</evidence>
<protein>
    <recommendedName>
        <fullName evidence="2">Ataxin-10</fullName>
    </recommendedName>
</protein>
<accession>A0A195DQW0</accession>
<dbReference type="KEGG" id="tcz:108765135"/>
<gene>
    <name evidence="7" type="ORF">ALC57_12349</name>
</gene>
<feature type="domain" description="Ataxin-10" evidence="6">
    <location>
        <begin position="418"/>
        <end position="513"/>
    </location>
</feature>
<dbReference type="SUPFAM" id="SSF48371">
    <property type="entry name" value="ARM repeat"/>
    <property type="match status" value="1"/>
</dbReference>
<evidence type="ECO:0000256" key="1">
    <source>
        <dbReference type="ARBA" id="ARBA00008384"/>
    </source>
</evidence>
<dbReference type="OrthoDB" id="379794at2759"/>
<name>A0A195DQW0_9HYME</name>
<dbReference type="STRING" id="471704.A0A195DQW0"/>
<dbReference type="InterPro" id="IPR011989">
    <property type="entry name" value="ARM-like"/>
</dbReference>
<evidence type="ECO:0000259" key="6">
    <source>
        <dbReference type="Pfam" id="PF09759"/>
    </source>
</evidence>
<dbReference type="InterPro" id="IPR051374">
    <property type="entry name" value="Ataxin-10/CTR86_families"/>
</dbReference>
<dbReference type="GO" id="GO:0005829">
    <property type="term" value="C:cytosol"/>
    <property type="evidence" value="ECO:0007669"/>
    <property type="project" value="TreeGrafter"/>
</dbReference>
<dbReference type="EMBL" id="KQ980581">
    <property type="protein sequence ID" value="KYN15300.1"/>
    <property type="molecule type" value="Genomic_DNA"/>
</dbReference>
<comment type="function">
    <text evidence="5">May play a role in the regulation of cytokinesis. May play a role in signaling by stimulating protein glycosylation. Induces neuritogenesis by activating the Ras-MAP kinase pathway and is necessary for the survival of cerebellar neurons. Does not appear to play a major role in ciliogenesis.</text>
</comment>
<dbReference type="Pfam" id="PF09759">
    <property type="entry name" value="Atx10homo_assoc"/>
    <property type="match status" value="1"/>
</dbReference>
<keyword evidence="8" id="KW-1185">Reference proteome</keyword>
<organism evidence="7 8">
    <name type="scientific">Trachymyrmex cornetzi</name>
    <dbReference type="NCBI Taxonomy" id="471704"/>
    <lineage>
        <taxon>Eukaryota</taxon>
        <taxon>Metazoa</taxon>
        <taxon>Ecdysozoa</taxon>
        <taxon>Arthropoda</taxon>
        <taxon>Hexapoda</taxon>
        <taxon>Insecta</taxon>
        <taxon>Pterygota</taxon>
        <taxon>Neoptera</taxon>
        <taxon>Endopterygota</taxon>
        <taxon>Hymenoptera</taxon>
        <taxon>Apocrita</taxon>
        <taxon>Aculeata</taxon>
        <taxon>Formicoidea</taxon>
        <taxon>Formicidae</taxon>
        <taxon>Myrmicinae</taxon>
        <taxon>Trachymyrmex</taxon>
    </lineage>
</organism>
<dbReference type="GO" id="GO:0051301">
    <property type="term" value="P:cell division"/>
    <property type="evidence" value="ECO:0007669"/>
    <property type="project" value="UniProtKB-KW"/>
</dbReference>
<evidence type="ECO:0000256" key="2">
    <source>
        <dbReference type="ARBA" id="ARBA00018804"/>
    </source>
</evidence>
<dbReference type="AlphaFoldDB" id="A0A195DQW0"/>
<dbReference type="Gene3D" id="1.25.10.10">
    <property type="entry name" value="Leucine-rich Repeat Variant"/>
    <property type="match status" value="1"/>
</dbReference>